<dbReference type="GO" id="GO:0015774">
    <property type="term" value="P:polysaccharide transport"/>
    <property type="evidence" value="ECO:0007669"/>
    <property type="project" value="InterPro"/>
</dbReference>
<gene>
    <name evidence="1" type="ORF">SAMN05216200_11023</name>
</gene>
<dbReference type="Proteomes" id="UP000184066">
    <property type="component" value="Unassembled WGS sequence"/>
</dbReference>
<dbReference type="Pfam" id="PF05159">
    <property type="entry name" value="Capsule_synth"/>
    <property type="match status" value="1"/>
</dbReference>
<evidence type="ECO:0000313" key="2">
    <source>
        <dbReference type="Proteomes" id="UP000184066"/>
    </source>
</evidence>
<dbReference type="EMBL" id="FRDL01000010">
    <property type="protein sequence ID" value="SHN74246.1"/>
    <property type="molecule type" value="Genomic_DNA"/>
</dbReference>
<dbReference type="CDD" id="cd16441">
    <property type="entry name" value="beta_Kdo_transferase_KpsS"/>
    <property type="match status" value="1"/>
</dbReference>
<dbReference type="STRING" id="1189325.SAMN04488119_101443"/>
<dbReference type="GO" id="GO:0000271">
    <property type="term" value="P:polysaccharide biosynthetic process"/>
    <property type="evidence" value="ECO:0007669"/>
    <property type="project" value="InterPro"/>
</dbReference>
<dbReference type="RefSeq" id="WP_072748101.1">
    <property type="nucleotide sequence ID" value="NZ_FOHL01000001.1"/>
</dbReference>
<keyword evidence="2" id="KW-1185">Reference proteome</keyword>
<organism evidence="1 2">
    <name type="scientific">Oceanicella actignis</name>
    <dbReference type="NCBI Taxonomy" id="1189325"/>
    <lineage>
        <taxon>Bacteria</taxon>
        <taxon>Pseudomonadati</taxon>
        <taxon>Pseudomonadota</taxon>
        <taxon>Alphaproteobacteria</taxon>
        <taxon>Rhodobacterales</taxon>
        <taxon>Paracoccaceae</taxon>
        <taxon>Oceanicella</taxon>
    </lineage>
</organism>
<sequence length="441" mass="49031">MTPDDATRAEAAPAAPARRRVLLLQGPPSPFWRELAGAFEAAGHEALHVAVCTADRVYWGRRPTASYRGRFAGWRRWLEDFVARRGVTDILYYADRNPYHVVAAELAEERGLRAHALEFGYLRPDWLTLERVGMGAYSRFPDDPDAIRAIAERVRAEGFAPDLKTRHPHPFVQEAFNEVSFNLLNSLFFWPYPFYRMDRLYHPLLDFISWLPRLARRRRAEAHAREVTRACAARAFEYDLFALQLQSDYQIRDNCGYAGLEDAIEEVVASFARHAPPARRLVVKQHPLDNGLENWPARVARAAAAHGVAERVTTIDGGDLNALIEAAHGVIVVNSTVGLHAIRAGRPTAALGAAVFDVKGLTHQGPLDAFWREAAAPDRALTRDFVLALAATIQVKGSFYQPAGRARAQAEIVARVAGGRVNEPGAFMPFPPRLRPAPGGR</sequence>
<accession>A0A1M7TUB3</accession>
<evidence type="ECO:0000313" key="1">
    <source>
        <dbReference type="EMBL" id="SHN74246.1"/>
    </source>
</evidence>
<reference evidence="1 2" key="1">
    <citation type="submission" date="2016-12" db="EMBL/GenBank/DDBJ databases">
        <authorList>
            <person name="Song W.-J."/>
            <person name="Kurnit D.M."/>
        </authorList>
    </citation>
    <scope>NUCLEOTIDE SEQUENCE [LARGE SCALE GENOMIC DNA]</scope>
    <source>
        <strain evidence="1 2">CGMCC 1.10808</strain>
    </source>
</reference>
<name>A0A1M7TUB3_9RHOB</name>
<dbReference type="AlphaFoldDB" id="A0A1M7TUB3"/>
<dbReference type="InterPro" id="IPR007833">
    <property type="entry name" value="Capsule_polysaccharide_synth"/>
</dbReference>
<protein>
    <submittedName>
        <fullName evidence="1">Capsular polysaccharide export protein</fullName>
    </submittedName>
</protein>
<proteinExistence type="predicted"/>